<gene>
    <name evidence="2" type="ORF">A8135_07000</name>
    <name evidence="1" type="ORF">Ljam_1878</name>
</gene>
<comment type="caution">
    <text evidence="1">The sequence shown here is derived from an EMBL/GenBank/DDBJ whole genome shotgun (WGS) entry which is preliminary data.</text>
</comment>
<dbReference type="OrthoDB" id="9936799at2"/>
<name>A0A0W0UIJ6_9GAMM</name>
<keyword evidence="4" id="KW-1185">Reference proteome</keyword>
<dbReference type="Proteomes" id="UP000093336">
    <property type="component" value="Unassembled WGS sequence"/>
</dbReference>
<dbReference type="PATRIC" id="fig|455.5.peg.1976"/>
<evidence type="ECO:0000313" key="4">
    <source>
        <dbReference type="Proteomes" id="UP000093336"/>
    </source>
</evidence>
<evidence type="ECO:0000313" key="1">
    <source>
        <dbReference type="EMBL" id="KTD07683.1"/>
    </source>
</evidence>
<reference evidence="2 4" key="2">
    <citation type="submission" date="2016-05" db="EMBL/GenBank/DDBJ databases">
        <authorList>
            <person name="Prochazka B."/>
            <person name="Indra A."/>
            <person name="Hasenberger P."/>
            <person name="Blaschitz M."/>
            <person name="Wagner L."/>
            <person name="Wewalka G."/>
            <person name="Sorschag S."/>
            <person name="Schmid D."/>
            <person name="Ruppitsch W."/>
        </authorList>
    </citation>
    <scope>NUCLEOTIDE SEQUENCE [LARGE SCALE GENOMIC DNA]</scope>
    <source>
        <strain evidence="2 4">974010_12</strain>
    </source>
</reference>
<dbReference type="EMBL" id="LNYG01000013">
    <property type="protein sequence ID" value="KTD07683.1"/>
    <property type="molecule type" value="Genomic_DNA"/>
</dbReference>
<protein>
    <submittedName>
        <fullName evidence="1">Uncharacterized protein</fullName>
    </submittedName>
</protein>
<organism evidence="1 3">
    <name type="scientific">Legionella jamestowniensis</name>
    <dbReference type="NCBI Taxonomy" id="455"/>
    <lineage>
        <taxon>Bacteria</taxon>
        <taxon>Pseudomonadati</taxon>
        <taxon>Pseudomonadota</taxon>
        <taxon>Gammaproteobacteria</taxon>
        <taxon>Legionellales</taxon>
        <taxon>Legionellaceae</taxon>
        <taxon>Legionella</taxon>
    </lineage>
</organism>
<dbReference type="Proteomes" id="UP000054715">
    <property type="component" value="Unassembled WGS sequence"/>
</dbReference>
<dbReference type="RefSeq" id="WP_058449779.1">
    <property type="nucleotide sequence ID" value="NZ_CAAAJF010000002.1"/>
</dbReference>
<reference evidence="1 3" key="1">
    <citation type="submission" date="2015-11" db="EMBL/GenBank/DDBJ databases">
        <title>Genomic analysis of 38 Legionella species identifies large and diverse effector repertoires.</title>
        <authorList>
            <person name="Burstein D."/>
            <person name="Amaro F."/>
            <person name="Zusman T."/>
            <person name="Lifshitz Z."/>
            <person name="Cohen O."/>
            <person name="Gilbert J.A."/>
            <person name="Pupko T."/>
            <person name="Shuman H.A."/>
            <person name="Segal G."/>
        </authorList>
    </citation>
    <scope>NUCLEOTIDE SEQUENCE [LARGE SCALE GENOMIC DNA]</scope>
    <source>
        <strain evidence="1 3">JA-26-G1-E2</strain>
    </source>
</reference>
<dbReference type="EMBL" id="LYOZ01000001">
    <property type="protein sequence ID" value="OCH99423.1"/>
    <property type="molecule type" value="Genomic_DNA"/>
</dbReference>
<dbReference type="STRING" id="455.Ljam_1878"/>
<proteinExistence type="predicted"/>
<evidence type="ECO:0000313" key="2">
    <source>
        <dbReference type="EMBL" id="OCH99423.1"/>
    </source>
</evidence>
<sequence>MRLFTQHLSTLEKSLLRNLPAHVFSMLKDKNLTAQEAHEFISTDDSLKEDPVSISVIFQPATVHPEQVEIRIYSENSDSSLSFFFSNKIWLCTGMVNQGIDFIMEHSQQQSTVEQAKSTVEKGNKIIALFNRLEPIASQSLSHS</sequence>
<dbReference type="AlphaFoldDB" id="A0A0W0UIJ6"/>
<accession>A0A0W0UIJ6</accession>
<evidence type="ECO:0000313" key="3">
    <source>
        <dbReference type="Proteomes" id="UP000054715"/>
    </source>
</evidence>